<evidence type="ECO:0000256" key="1">
    <source>
        <dbReference type="SAM" id="MobiDB-lite"/>
    </source>
</evidence>
<evidence type="ECO:0000313" key="3">
    <source>
        <dbReference type="EMBL" id="XDQ62596.1"/>
    </source>
</evidence>
<sequence>MAEYEGVDALLAAITDEPLPEGAHEDAEFMAEHRSAAADLALLREQLALIGDTLAEGAETTEAAPSRKGRRTRKSRGTRKPRNRRPAAAPKQRSRRPGALAVILGTLVTAVVALMVVGMSWLIVQGGAGGASDSAKSSGADAKDGAGASLSAPGYLACSRLVVEGTVAEVEPLPGADQDRITLDVTHSYKPAQGKSQVTFLFDEGVGPRPHKGQQVLVAIRHDAVVPDKWVTGKKDIAAERRWIVDSLPQSRGLDCEE</sequence>
<protein>
    <submittedName>
        <fullName evidence="3">Uncharacterized protein</fullName>
    </submittedName>
</protein>
<reference evidence="3" key="1">
    <citation type="submission" date="2024-07" db="EMBL/GenBank/DDBJ databases">
        <authorList>
            <person name="Yu S.T."/>
        </authorList>
    </citation>
    <scope>NUCLEOTIDE SEQUENCE</scope>
    <source>
        <strain evidence="3">R35</strain>
    </source>
</reference>
<dbReference type="EMBL" id="CP163440">
    <property type="protein sequence ID" value="XDQ62596.1"/>
    <property type="molecule type" value="Genomic_DNA"/>
</dbReference>
<keyword evidence="2" id="KW-0812">Transmembrane</keyword>
<dbReference type="RefSeq" id="WP_369259324.1">
    <property type="nucleotide sequence ID" value="NZ_CP163440.1"/>
</dbReference>
<keyword evidence="2" id="KW-0472">Membrane</keyword>
<organism evidence="3">
    <name type="scientific">Streptomyces sp. R35</name>
    <dbReference type="NCBI Taxonomy" id="3238630"/>
    <lineage>
        <taxon>Bacteria</taxon>
        <taxon>Bacillati</taxon>
        <taxon>Actinomycetota</taxon>
        <taxon>Actinomycetes</taxon>
        <taxon>Kitasatosporales</taxon>
        <taxon>Streptomycetaceae</taxon>
        <taxon>Streptomyces</taxon>
    </lineage>
</organism>
<evidence type="ECO:0000256" key="2">
    <source>
        <dbReference type="SAM" id="Phobius"/>
    </source>
</evidence>
<name>A0AB39S6J8_9ACTN</name>
<feature type="compositionally biased region" description="Basic residues" evidence="1">
    <location>
        <begin position="67"/>
        <end position="85"/>
    </location>
</feature>
<gene>
    <name evidence="3" type="ORF">AB5J50_18210</name>
</gene>
<feature type="region of interest" description="Disordered" evidence="1">
    <location>
        <begin position="58"/>
        <end position="95"/>
    </location>
</feature>
<dbReference type="AlphaFoldDB" id="A0AB39S6J8"/>
<accession>A0AB39S6J8</accession>
<feature type="transmembrane region" description="Helical" evidence="2">
    <location>
        <begin position="99"/>
        <end position="124"/>
    </location>
</feature>
<keyword evidence="2" id="KW-1133">Transmembrane helix</keyword>
<proteinExistence type="predicted"/>